<dbReference type="HOGENOM" id="CLU_3014888_0_0_1"/>
<dbReference type="EMBL" id="AKCT01000092">
    <property type="protein sequence ID" value="EKV16642.1"/>
    <property type="molecule type" value="Genomic_DNA"/>
</dbReference>
<keyword evidence="2" id="KW-1185">Reference proteome</keyword>
<evidence type="ECO:0000313" key="1">
    <source>
        <dbReference type="EMBL" id="EKV16642.1"/>
    </source>
</evidence>
<name>K9G6Q6_PEND2</name>
<dbReference type="InParanoid" id="K9G6Q6"/>
<dbReference type="AlphaFoldDB" id="K9G6Q6"/>
<evidence type="ECO:0000313" key="2">
    <source>
        <dbReference type="Proteomes" id="UP000009882"/>
    </source>
</evidence>
<dbReference type="OrthoDB" id="4343213at2759"/>
<organism evidence="1 2">
    <name type="scientific">Penicillium digitatum (strain PHI26 / CECT 20796)</name>
    <name type="common">Green mold</name>
    <dbReference type="NCBI Taxonomy" id="1170229"/>
    <lineage>
        <taxon>Eukaryota</taxon>
        <taxon>Fungi</taxon>
        <taxon>Dikarya</taxon>
        <taxon>Ascomycota</taxon>
        <taxon>Pezizomycotina</taxon>
        <taxon>Eurotiomycetes</taxon>
        <taxon>Eurotiomycetidae</taxon>
        <taxon>Eurotiales</taxon>
        <taxon>Aspergillaceae</taxon>
        <taxon>Penicillium</taxon>
    </lineage>
</organism>
<accession>K9G6Q6</accession>
<gene>
    <name evidence="1" type="ORF">PDIG_20130</name>
</gene>
<protein>
    <submittedName>
        <fullName evidence="1">Uncharacterized protein</fullName>
    </submittedName>
</protein>
<reference evidence="2" key="1">
    <citation type="journal article" date="2012" name="BMC Genomics">
        <title>Genome sequence of the necrotrophic fungus Penicillium digitatum, the main postharvest pathogen of citrus.</title>
        <authorList>
            <person name="Marcet-Houben M."/>
            <person name="Ballester A.-R."/>
            <person name="de la Fuente B."/>
            <person name="Harries E."/>
            <person name="Marcos J.F."/>
            <person name="Gonzalez-Candelas L."/>
            <person name="Gabaldon T."/>
        </authorList>
    </citation>
    <scope>NUCLEOTIDE SEQUENCE [LARGE SCALE GENOMIC DNA]</scope>
    <source>
        <strain evidence="2">PHI26 / CECT 20796</strain>
    </source>
</reference>
<sequence>MAYDILILRSLPYTSPGRHLNWYDAYSLFGKDIQARGLHGQLYLE</sequence>
<comment type="caution">
    <text evidence="1">The sequence shown here is derived from an EMBL/GenBank/DDBJ whole genome shotgun (WGS) entry which is preliminary data.</text>
</comment>
<proteinExistence type="predicted"/>
<dbReference type="Proteomes" id="UP000009882">
    <property type="component" value="Unassembled WGS sequence"/>
</dbReference>